<evidence type="ECO:0000313" key="1">
    <source>
        <dbReference type="EMBL" id="KAG2436387.1"/>
    </source>
</evidence>
<organism evidence="1 2">
    <name type="scientific">Chlamydomonas incerta</name>
    <dbReference type="NCBI Taxonomy" id="51695"/>
    <lineage>
        <taxon>Eukaryota</taxon>
        <taxon>Viridiplantae</taxon>
        <taxon>Chlorophyta</taxon>
        <taxon>core chlorophytes</taxon>
        <taxon>Chlorophyceae</taxon>
        <taxon>CS clade</taxon>
        <taxon>Chlamydomonadales</taxon>
        <taxon>Chlamydomonadaceae</taxon>
        <taxon>Chlamydomonas</taxon>
    </lineage>
</organism>
<evidence type="ECO:0000313" key="2">
    <source>
        <dbReference type="Proteomes" id="UP000650467"/>
    </source>
</evidence>
<gene>
    <name evidence="1" type="ORF">HXX76_006694</name>
</gene>
<sequence>MLVDIGSLDRSYADARRNSFAPLAAAVLAAQRPLEPSTAAPLGRALPTSVVAAGALALATCLSPGCTRDQATVFPRDA</sequence>
<dbReference type="AlphaFoldDB" id="A0A835SZX0"/>
<proteinExistence type="predicted"/>
<reference evidence="1" key="1">
    <citation type="journal article" date="2020" name="bioRxiv">
        <title>Comparative genomics of Chlamydomonas.</title>
        <authorList>
            <person name="Craig R.J."/>
            <person name="Hasan A.R."/>
            <person name="Ness R.W."/>
            <person name="Keightley P.D."/>
        </authorList>
    </citation>
    <scope>NUCLEOTIDE SEQUENCE</scope>
    <source>
        <strain evidence="1">SAG 7.73</strain>
    </source>
</reference>
<dbReference type="Proteomes" id="UP000650467">
    <property type="component" value="Unassembled WGS sequence"/>
</dbReference>
<accession>A0A835SZX0</accession>
<protein>
    <submittedName>
        <fullName evidence="1">Uncharacterized protein</fullName>
    </submittedName>
</protein>
<dbReference type="EMBL" id="JAEHOC010000013">
    <property type="protein sequence ID" value="KAG2436387.1"/>
    <property type="molecule type" value="Genomic_DNA"/>
</dbReference>
<name>A0A835SZX0_CHLIN</name>
<dbReference type="OrthoDB" id="10679444at2759"/>
<comment type="caution">
    <text evidence="1">The sequence shown here is derived from an EMBL/GenBank/DDBJ whole genome shotgun (WGS) entry which is preliminary data.</text>
</comment>
<keyword evidence="2" id="KW-1185">Reference proteome</keyword>